<evidence type="ECO:0000256" key="6">
    <source>
        <dbReference type="ARBA" id="ARBA00022989"/>
    </source>
</evidence>
<keyword evidence="9" id="KW-0325">Glycoprotein</keyword>
<sequence length="285" mass="31650">MKLPCGLAALGCCGSPSLAPLSPLPGSPRSVFRTTYTAVSEPGLGLPQFTAAAYVGDLPIARYDRLHTWQMMAGCEVGLDRPRGRYLRFGYDGSTYLSLEVETLTWTAADAMAQKMKRSWEANPSITQRFRAYVEKTCAEWSQARLDHGEEGLGRREPPKVTVAGRAGQDDTETLICRDHGFYPREIDMAWTRDGEVWLQDASHGVLAPNSDGTFYAWLSVRLDPWDRECFLCRVEHDALQTPVELAWEEPESLPTYNLGRLIWPTIGVLAVLLGIVVAVLSLSK</sequence>
<dbReference type="InterPro" id="IPR037055">
    <property type="entry name" value="MHC_I-like_Ag-recog_sf"/>
</dbReference>
<dbReference type="InterPro" id="IPR001039">
    <property type="entry name" value="MHC_I_a_a1/a2"/>
</dbReference>
<dbReference type="InterPro" id="IPR007110">
    <property type="entry name" value="Ig-like_dom"/>
</dbReference>
<evidence type="ECO:0000256" key="1">
    <source>
        <dbReference type="ARBA" id="ARBA00004479"/>
    </source>
</evidence>
<feature type="transmembrane region" description="Helical" evidence="11">
    <location>
        <begin position="262"/>
        <end position="283"/>
    </location>
</feature>
<dbReference type="PANTHER" id="PTHR16675">
    <property type="entry name" value="MHC CLASS I-RELATED"/>
    <property type="match status" value="1"/>
</dbReference>
<dbReference type="Pfam" id="PF07654">
    <property type="entry name" value="C1-set"/>
    <property type="match status" value="1"/>
</dbReference>
<evidence type="ECO:0000256" key="10">
    <source>
        <dbReference type="RuleBase" id="RU004439"/>
    </source>
</evidence>
<dbReference type="InterPro" id="IPR003597">
    <property type="entry name" value="Ig_C1-set"/>
</dbReference>
<dbReference type="GO" id="GO:0005615">
    <property type="term" value="C:extracellular space"/>
    <property type="evidence" value="ECO:0007669"/>
    <property type="project" value="TreeGrafter"/>
</dbReference>
<dbReference type="InterPro" id="IPR011162">
    <property type="entry name" value="MHC_I/II-like_Ag-recog"/>
</dbReference>
<keyword evidence="6 11" id="KW-1133">Transmembrane helix</keyword>
<evidence type="ECO:0000256" key="5">
    <source>
        <dbReference type="ARBA" id="ARBA00022859"/>
    </source>
</evidence>
<evidence type="ECO:0000313" key="14">
    <source>
        <dbReference type="Proteomes" id="UP000694545"/>
    </source>
</evidence>
<dbReference type="GO" id="GO:0006955">
    <property type="term" value="P:immune response"/>
    <property type="evidence" value="ECO:0007669"/>
    <property type="project" value="TreeGrafter"/>
</dbReference>
<comment type="similarity">
    <text evidence="10">Belongs to the MHC class I family.</text>
</comment>
<dbReference type="InterPro" id="IPR036179">
    <property type="entry name" value="Ig-like_dom_sf"/>
</dbReference>
<dbReference type="Pfam" id="PF00129">
    <property type="entry name" value="MHC_I"/>
    <property type="match status" value="1"/>
</dbReference>
<dbReference type="InterPro" id="IPR050208">
    <property type="entry name" value="MHC_class-I_related"/>
</dbReference>
<dbReference type="Gene3D" id="2.60.40.10">
    <property type="entry name" value="Immunoglobulins"/>
    <property type="match status" value="1"/>
</dbReference>
<evidence type="ECO:0000256" key="8">
    <source>
        <dbReference type="ARBA" id="ARBA00023157"/>
    </source>
</evidence>
<feature type="domain" description="Ig-like" evidence="12">
    <location>
        <begin position="159"/>
        <end position="247"/>
    </location>
</feature>
<reference evidence="13" key="1">
    <citation type="submission" date="2025-08" db="UniProtKB">
        <authorList>
            <consortium name="Ensembl"/>
        </authorList>
    </citation>
    <scope>IDENTIFICATION</scope>
</reference>
<keyword evidence="7 11" id="KW-0472">Membrane</keyword>
<keyword evidence="4" id="KW-0732">Signal</keyword>
<dbReference type="Gene3D" id="3.30.500.10">
    <property type="entry name" value="MHC class I-like antigen recognition-like"/>
    <property type="match status" value="2"/>
</dbReference>
<comment type="subcellular location">
    <subcellularLocation>
        <location evidence="1">Membrane</location>
        <topology evidence="1">Single-pass type I membrane protein</topology>
    </subcellularLocation>
</comment>
<dbReference type="InterPro" id="IPR011161">
    <property type="entry name" value="MHC_I-like_Ag-recog"/>
</dbReference>
<dbReference type="SUPFAM" id="SSF54452">
    <property type="entry name" value="MHC antigen-recognition domain"/>
    <property type="match status" value="1"/>
</dbReference>
<reference evidence="13" key="2">
    <citation type="submission" date="2025-09" db="UniProtKB">
        <authorList>
            <consortium name="Ensembl"/>
        </authorList>
    </citation>
    <scope>IDENTIFICATION</scope>
</reference>
<evidence type="ECO:0000256" key="3">
    <source>
        <dbReference type="ARBA" id="ARBA00022692"/>
    </source>
</evidence>
<accession>A0A8D2IX51</accession>
<evidence type="ECO:0000256" key="4">
    <source>
        <dbReference type="ARBA" id="ARBA00022729"/>
    </source>
</evidence>
<dbReference type="FunFam" id="2.60.40.10:FF:000204">
    <property type="entry name" value="Major histocompatibility complex, class I-related protein"/>
    <property type="match status" value="1"/>
</dbReference>
<proteinExistence type="inferred from homology"/>
<dbReference type="OMA" id="QYECLET"/>
<dbReference type="CDD" id="cd07698">
    <property type="entry name" value="IgC1_MHC_I_alpha3"/>
    <property type="match status" value="1"/>
</dbReference>
<dbReference type="GO" id="GO:0009897">
    <property type="term" value="C:external side of plasma membrane"/>
    <property type="evidence" value="ECO:0007669"/>
    <property type="project" value="TreeGrafter"/>
</dbReference>
<keyword evidence="5" id="KW-0391">Immunity</keyword>
<protein>
    <recommendedName>
        <fullName evidence="12">Ig-like domain-containing protein</fullName>
    </recommendedName>
</protein>
<keyword evidence="2" id="KW-0490">MHC I</keyword>
<dbReference type="PANTHER" id="PTHR16675:SF242">
    <property type="entry name" value="MAJOR HISTOCOMPATIBILITY COMPLEX CLASS I-RELATED GENE PROTEIN"/>
    <property type="match status" value="1"/>
</dbReference>
<dbReference type="GO" id="GO:0002474">
    <property type="term" value="P:antigen processing and presentation of peptide antigen via MHC class I"/>
    <property type="evidence" value="ECO:0007669"/>
    <property type="project" value="UniProtKB-KW"/>
</dbReference>
<dbReference type="Ensembl" id="ENSVKKT00000001338.1">
    <property type="protein sequence ID" value="ENSVKKP00000001289.1"/>
    <property type="gene ID" value="ENSVKKG00000000956.1"/>
</dbReference>
<dbReference type="SUPFAM" id="SSF48726">
    <property type="entry name" value="Immunoglobulin"/>
    <property type="match status" value="1"/>
</dbReference>
<dbReference type="AlphaFoldDB" id="A0A8D2IX51"/>
<keyword evidence="3 11" id="KW-0812">Transmembrane</keyword>
<evidence type="ECO:0000313" key="13">
    <source>
        <dbReference type="Ensembl" id="ENSVKKP00000001289.1"/>
    </source>
</evidence>
<evidence type="ECO:0000256" key="9">
    <source>
        <dbReference type="ARBA" id="ARBA00023180"/>
    </source>
</evidence>
<evidence type="ECO:0000256" key="11">
    <source>
        <dbReference type="SAM" id="Phobius"/>
    </source>
</evidence>
<dbReference type="PRINTS" id="PR01638">
    <property type="entry name" value="MHCCLASSI"/>
</dbReference>
<name>A0A8D2IX51_VARKO</name>
<dbReference type="PROSITE" id="PS50835">
    <property type="entry name" value="IG_LIKE"/>
    <property type="match status" value="1"/>
</dbReference>
<evidence type="ECO:0000256" key="2">
    <source>
        <dbReference type="ARBA" id="ARBA00022451"/>
    </source>
</evidence>
<evidence type="ECO:0000259" key="12">
    <source>
        <dbReference type="PROSITE" id="PS50835"/>
    </source>
</evidence>
<dbReference type="Proteomes" id="UP000694545">
    <property type="component" value="Unplaced"/>
</dbReference>
<keyword evidence="14" id="KW-1185">Reference proteome</keyword>
<dbReference type="GO" id="GO:0042612">
    <property type="term" value="C:MHC class I protein complex"/>
    <property type="evidence" value="ECO:0007669"/>
    <property type="project" value="UniProtKB-KW"/>
</dbReference>
<dbReference type="SMART" id="SM00407">
    <property type="entry name" value="IGc1"/>
    <property type="match status" value="1"/>
</dbReference>
<evidence type="ECO:0000256" key="7">
    <source>
        <dbReference type="ARBA" id="ARBA00023136"/>
    </source>
</evidence>
<organism evidence="13 14">
    <name type="scientific">Varanus komodoensis</name>
    <name type="common">Komodo dragon</name>
    <dbReference type="NCBI Taxonomy" id="61221"/>
    <lineage>
        <taxon>Eukaryota</taxon>
        <taxon>Metazoa</taxon>
        <taxon>Chordata</taxon>
        <taxon>Craniata</taxon>
        <taxon>Vertebrata</taxon>
        <taxon>Euteleostomi</taxon>
        <taxon>Lepidosauria</taxon>
        <taxon>Squamata</taxon>
        <taxon>Bifurcata</taxon>
        <taxon>Unidentata</taxon>
        <taxon>Episquamata</taxon>
        <taxon>Toxicofera</taxon>
        <taxon>Anguimorpha</taxon>
        <taxon>Paleoanguimorpha</taxon>
        <taxon>Varanoidea</taxon>
        <taxon>Varanidae</taxon>
        <taxon>Varanus</taxon>
    </lineage>
</organism>
<keyword evidence="8" id="KW-1015">Disulfide bond</keyword>
<dbReference type="InterPro" id="IPR013783">
    <property type="entry name" value="Ig-like_fold"/>
</dbReference>